<feature type="compositionally biased region" description="Low complexity" evidence="11">
    <location>
        <begin position="1422"/>
        <end position="1448"/>
    </location>
</feature>
<name>A0A1Y1V4N0_9FUNG</name>
<dbReference type="Gene3D" id="3.30.200.20">
    <property type="entry name" value="Phosphorylase Kinase, domain 1"/>
    <property type="match status" value="1"/>
</dbReference>
<dbReference type="FunFam" id="1.10.510.10:FF:000571">
    <property type="entry name" value="Maternal embryonic leucine zipper kinase"/>
    <property type="match status" value="1"/>
</dbReference>
<feature type="region of interest" description="Disordered" evidence="11">
    <location>
        <begin position="649"/>
        <end position="791"/>
    </location>
</feature>
<comment type="caution">
    <text evidence="14">The sequence shown here is derived from an EMBL/GenBank/DDBJ whole genome shotgun (WGS) entry which is preliminary data.</text>
</comment>
<dbReference type="GO" id="GO:0000226">
    <property type="term" value="P:microtubule cytoskeleton organization"/>
    <property type="evidence" value="ECO:0007669"/>
    <property type="project" value="TreeGrafter"/>
</dbReference>
<reference evidence="14 15" key="1">
    <citation type="submission" date="2016-08" db="EMBL/GenBank/DDBJ databases">
        <title>Genomes of anaerobic fungi encode conserved fungal cellulosomes for biomass hydrolysis.</title>
        <authorList>
            <consortium name="DOE Joint Genome Institute"/>
            <person name="Haitjema C.H."/>
            <person name="Gilmore S.P."/>
            <person name="Henske J.K."/>
            <person name="Solomon K.V."/>
            <person name="De Groot R."/>
            <person name="Kuo A."/>
            <person name="Mondo S.J."/>
            <person name="Salamov A.A."/>
            <person name="Labutti K."/>
            <person name="Zhao Z."/>
            <person name="Chiniquy J."/>
            <person name="Barry K."/>
            <person name="Brewer H.M."/>
            <person name="Purvine S.O."/>
            <person name="Wright A.T."/>
            <person name="Boxma B."/>
            <person name="Van Alen T."/>
            <person name="Hackstein J.H."/>
            <person name="Baker S.E."/>
            <person name="Grigoriev I.V."/>
            <person name="O'Malley M.A."/>
        </authorList>
    </citation>
    <scope>NUCLEOTIDE SEQUENCE [LARGE SCALE GENOMIC DNA]</scope>
    <source>
        <strain evidence="15">finn</strain>
    </source>
</reference>
<evidence type="ECO:0000256" key="7">
    <source>
        <dbReference type="ARBA" id="ARBA00022840"/>
    </source>
</evidence>
<evidence type="ECO:0000256" key="2">
    <source>
        <dbReference type="ARBA" id="ARBA00012513"/>
    </source>
</evidence>
<dbReference type="PROSITE" id="PS00107">
    <property type="entry name" value="PROTEIN_KINASE_ATP"/>
    <property type="match status" value="1"/>
</dbReference>
<feature type="region of interest" description="Disordered" evidence="11">
    <location>
        <begin position="1318"/>
        <end position="1379"/>
    </location>
</feature>
<keyword evidence="3" id="KW-0723">Serine/threonine-protein kinase</keyword>
<dbReference type="PROSITE" id="PS50032">
    <property type="entry name" value="KA1"/>
    <property type="match status" value="1"/>
</dbReference>
<accession>A0A1Y1V4N0</accession>
<dbReference type="Proteomes" id="UP000193719">
    <property type="component" value="Unassembled WGS sequence"/>
</dbReference>
<evidence type="ECO:0000256" key="10">
    <source>
        <dbReference type="PROSITE-ProRule" id="PRU10141"/>
    </source>
</evidence>
<evidence type="ECO:0000256" key="8">
    <source>
        <dbReference type="ARBA" id="ARBA00047899"/>
    </source>
</evidence>
<proteinExistence type="inferred from homology"/>
<comment type="catalytic activity">
    <reaction evidence="9">
        <text>L-seryl-[protein] + ATP = O-phospho-L-seryl-[protein] + ADP + H(+)</text>
        <dbReference type="Rhea" id="RHEA:17989"/>
        <dbReference type="Rhea" id="RHEA-COMP:9863"/>
        <dbReference type="Rhea" id="RHEA-COMP:11604"/>
        <dbReference type="ChEBI" id="CHEBI:15378"/>
        <dbReference type="ChEBI" id="CHEBI:29999"/>
        <dbReference type="ChEBI" id="CHEBI:30616"/>
        <dbReference type="ChEBI" id="CHEBI:83421"/>
        <dbReference type="ChEBI" id="CHEBI:456216"/>
        <dbReference type="EC" id="2.7.11.1"/>
    </reaction>
</comment>
<dbReference type="GO" id="GO:0035556">
    <property type="term" value="P:intracellular signal transduction"/>
    <property type="evidence" value="ECO:0007669"/>
    <property type="project" value="TreeGrafter"/>
</dbReference>
<feature type="compositionally biased region" description="Polar residues" evidence="11">
    <location>
        <begin position="1345"/>
        <end position="1359"/>
    </location>
</feature>
<gene>
    <name evidence="14" type="ORF">BCR36DRAFT_356085</name>
</gene>
<keyword evidence="4" id="KW-0808">Transferase</keyword>
<evidence type="ECO:0000256" key="6">
    <source>
        <dbReference type="ARBA" id="ARBA00022777"/>
    </source>
</evidence>
<feature type="domain" description="Protein kinase" evidence="12">
    <location>
        <begin position="51"/>
        <end position="341"/>
    </location>
</feature>
<dbReference type="PROSITE" id="PS00108">
    <property type="entry name" value="PROTEIN_KINASE_ST"/>
    <property type="match status" value="1"/>
</dbReference>
<feature type="region of interest" description="Disordered" evidence="11">
    <location>
        <begin position="825"/>
        <end position="846"/>
    </location>
</feature>
<dbReference type="GO" id="GO:0004674">
    <property type="term" value="F:protein serine/threonine kinase activity"/>
    <property type="evidence" value="ECO:0007669"/>
    <property type="project" value="UniProtKB-KW"/>
</dbReference>
<evidence type="ECO:0000313" key="14">
    <source>
        <dbReference type="EMBL" id="ORX47081.1"/>
    </source>
</evidence>
<feature type="compositionally biased region" description="Basic and acidic residues" evidence="11">
    <location>
        <begin position="772"/>
        <end position="784"/>
    </location>
</feature>
<dbReference type="InterPro" id="IPR017441">
    <property type="entry name" value="Protein_kinase_ATP_BS"/>
</dbReference>
<feature type="compositionally biased region" description="Low complexity" evidence="11">
    <location>
        <begin position="691"/>
        <end position="702"/>
    </location>
</feature>
<evidence type="ECO:0000259" key="13">
    <source>
        <dbReference type="PROSITE" id="PS50032"/>
    </source>
</evidence>
<evidence type="ECO:0000256" key="4">
    <source>
        <dbReference type="ARBA" id="ARBA00022679"/>
    </source>
</evidence>
<feature type="compositionally biased region" description="Polar residues" evidence="11">
    <location>
        <begin position="738"/>
        <end position="747"/>
    </location>
</feature>
<evidence type="ECO:0000256" key="11">
    <source>
        <dbReference type="SAM" id="MobiDB-lite"/>
    </source>
</evidence>
<dbReference type="InterPro" id="IPR011009">
    <property type="entry name" value="Kinase-like_dom_sf"/>
</dbReference>
<protein>
    <recommendedName>
        <fullName evidence="2">non-specific serine/threonine protein kinase</fullName>
        <ecNumber evidence="2">2.7.11.1</ecNumber>
    </recommendedName>
</protein>
<feature type="region of interest" description="Disordered" evidence="11">
    <location>
        <begin position="1394"/>
        <end position="1448"/>
    </location>
</feature>
<feature type="binding site" evidence="10">
    <location>
        <position position="80"/>
    </location>
    <ligand>
        <name>ATP</name>
        <dbReference type="ChEBI" id="CHEBI:30616"/>
    </ligand>
</feature>
<dbReference type="SUPFAM" id="SSF103243">
    <property type="entry name" value="KA1-like"/>
    <property type="match status" value="1"/>
</dbReference>
<dbReference type="Gene3D" id="1.10.510.10">
    <property type="entry name" value="Transferase(Phosphotransferase) domain 1"/>
    <property type="match status" value="1"/>
</dbReference>
<dbReference type="InterPro" id="IPR001772">
    <property type="entry name" value="KA1_dom"/>
</dbReference>
<dbReference type="InterPro" id="IPR000719">
    <property type="entry name" value="Prot_kinase_dom"/>
</dbReference>
<organism evidence="14 15">
    <name type="scientific">Piromyces finnis</name>
    <dbReference type="NCBI Taxonomy" id="1754191"/>
    <lineage>
        <taxon>Eukaryota</taxon>
        <taxon>Fungi</taxon>
        <taxon>Fungi incertae sedis</taxon>
        <taxon>Chytridiomycota</taxon>
        <taxon>Chytridiomycota incertae sedis</taxon>
        <taxon>Neocallimastigomycetes</taxon>
        <taxon>Neocallimastigales</taxon>
        <taxon>Neocallimastigaceae</taxon>
        <taxon>Piromyces</taxon>
    </lineage>
</organism>
<dbReference type="Pfam" id="PF00069">
    <property type="entry name" value="Pkinase"/>
    <property type="match status" value="1"/>
</dbReference>
<evidence type="ECO:0000313" key="15">
    <source>
        <dbReference type="Proteomes" id="UP000193719"/>
    </source>
</evidence>
<dbReference type="InterPro" id="IPR008271">
    <property type="entry name" value="Ser/Thr_kinase_AS"/>
</dbReference>
<dbReference type="EC" id="2.7.11.1" evidence="2"/>
<dbReference type="Gene3D" id="3.30.310.80">
    <property type="entry name" value="Kinase associated domain 1, KA1"/>
    <property type="match status" value="1"/>
</dbReference>
<evidence type="ECO:0000256" key="5">
    <source>
        <dbReference type="ARBA" id="ARBA00022741"/>
    </source>
</evidence>
<keyword evidence="5 10" id="KW-0547">Nucleotide-binding</keyword>
<keyword evidence="7 10" id="KW-0067">ATP-binding</keyword>
<feature type="compositionally biased region" description="Basic residues" evidence="11">
    <location>
        <begin position="1318"/>
        <end position="1331"/>
    </location>
</feature>
<dbReference type="InterPro" id="IPR028375">
    <property type="entry name" value="KA1/Ssp2_C"/>
</dbReference>
<dbReference type="SMART" id="SM00220">
    <property type="entry name" value="S_TKc"/>
    <property type="match status" value="1"/>
</dbReference>
<dbReference type="PROSITE" id="PS50011">
    <property type="entry name" value="PROTEIN_KINASE_DOM"/>
    <property type="match status" value="1"/>
</dbReference>
<dbReference type="SUPFAM" id="SSF56112">
    <property type="entry name" value="Protein kinase-like (PK-like)"/>
    <property type="match status" value="1"/>
</dbReference>
<dbReference type="Pfam" id="PF02149">
    <property type="entry name" value="KA1"/>
    <property type="match status" value="1"/>
</dbReference>
<evidence type="ECO:0000256" key="1">
    <source>
        <dbReference type="ARBA" id="ARBA00010791"/>
    </source>
</evidence>
<reference evidence="14 15" key="2">
    <citation type="submission" date="2016-08" db="EMBL/GenBank/DDBJ databases">
        <title>Pervasive Adenine N6-methylation of Active Genes in Fungi.</title>
        <authorList>
            <consortium name="DOE Joint Genome Institute"/>
            <person name="Mondo S.J."/>
            <person name="Dannebaum R.O."/>
            <person name="Kuo R.C."/>
            <person name="Labutti K."/>
            <person name="Haridas S."/>
            <person name="Kuo A."/>
            <person name="Salamov A."/>
            <person name="Ahrendt S.R."/>
            <person name="Lipzen A."/>
            <person name="Sullivan W."/>
            <person name="Andreopoulos W.B."/>
            <person name="Clum A."/>
            <person name="Lindquist E."/>
            <person name="Daum C."/>
            <person name="Ramamoorthy G.K."/>
            <person name="Gryganskyi A."/>
            <person name="Culley D."/>
            <person name="Magnuson J.K."/>
            <person name="James T.Y."/>
            <person name="O'Malley M.A."/>
            <person name="Stajich J.E."/>
            <person name="Spatafora J.W."/>
            <person name="Visel A."/>
            <person name="Grigoriev I.V."/>
        </authorList>
    </citation>
    <scope>NUCLEOTIDE SEQUENCE [LARGE SCALE GENOMIC DNA]</scope>
    <source>
        <strain evidence="15">finn</strain>
    </source>
</reference>
<evidence type="ECO:0000256" key="3">
    <source>
        <dbReference type="ARBA" id="ARBA00022527"/>
    </source>
</evidence>
<dbReference type="PANTHER" id="PTHR24346">
    <property type="entry name" value="MAP/MICROTUBULE AFFINITY-REGULATING KINASE"/>
    <property type="match status" value="1"/>
</dbReference>
<sequence>MTHRRSLSDADVLSAKMKANVNGGLVPTILEQPNNRDKDGNLKPRKIIGDYKLVKTIGQGSMGKVKIAINQKTGEKRACKIMPRPCYKSRHSDNTLREPTDEPIIIDSTTELDKFPELYPKEIANSQEIKENRILREAAIVLLLHHPHIAFMDKFVIWDNYYYFFFEYVNGGQMLDYIISHGRLKEHHARKFIREIISAVDYCHQNSIVHRDLKIENVLIDKNGEIKLIDFGLSNLYDTNKHLKTFCGSLYFAAPELLNAKEYIGPEIDIWSIGIILYVLVCGKVPFDDESMPVLYQKIKAGHVEYPAYLSKECVDLLSQMLKVESKERINMNKIKSHPWILKGYDTPLNNFLLPREPLTIPLDIRVLKNMKGFGFGSTEEINTIIEQSISSGIVKEPENFKFLNIIRKRNKKSIGSGINNRSGSIKSITRSFSNSSSINNTLSTDDEEQIKKHILPIINIYYLVAEKLERIEKYKISMEMQNQTAALHHANQLDNYKNRDLRLSAEDILREGILQNNNNVLTTISNSKETVPPTVPVIVDIDDINNNKTMVVTVDPSSMESNDYSNPVATANVKSMTSTPPLTIDIKNRNENIKFEIANSSSEDSINHYTEHIAETLESKEDEFIKMDAEVILDSSIVDTVSIVANHSTPTHPLPQPPDHHNNINSYYSSTTTTTTTNETPENKNEMVDLKTSLSSSKETLQNNSHQVSLISSKRSFSSPSPVKSINSHGGKKRKGSNPSSAVNKNYKNDPHSDAITVPPTNTIGGSSMHGVEENPSLKDKENITGSVNEKTPLKNLISKSKINKIFSGSSNKNGTTVTETAAQAAQNNTNNKKESKSRKSSATAESLIPFTDLNSSKGNNTAVGIDHASLSIPKVAARPRAISASMVRPNMQQFQEALDIPMTMTSLNTNSNGHDLTRHSMIIPNEESTMTRNEPSRRKSFSNLRRFSFVIGKTFSKNNNGGNTNNTVMSMDSTSSSTNSNNIKGYTSNYYVPNSGMTKVHSGELRDLRSNFNYNNRQTMYHPVSFEQLKLGHRRQHSQESASDLSFTDMLTTSPFQFKVPLTLSRADQNIKNVNLKGLFSVSNTSTHSPSEIRQSIITTLFKFGLFYVEMAGSFQCEYIPDYTLNPFNTNTAATTNSNSFLSVVDGSSSFVSNYSYSMDTETFNQEYEKGILANSTTTAAAIPGTGNNISGGNIAVPNNKIGRKIRSKSFANIFVSKLGKGNWKKSMNNSNSNSITTMDSTTMVNPSMGNHSSSNSVNGGLNTTQYTNTPLPSQTFLVTSPDGKNKVVSKSKSMGNIKYNRILDSHKLLKSHLKISKSIRHGIHKKSKRSDGGMSNEDSTEDSQSFSENDLTNNEQKGIINTNNSNSNSSSKSNSLINSTTKLNLNLKEKIKNRIKHRSKDKSSTSDQGSMENIPVLNSSQAPSQTQLASQSQSSFGMVGSSTASSQLLSPPASLQAFSSFSSTRENSNSSIILYDTDNMTSFIPVGNGNTLRNSSSHQNLKYPQNAWQQDYIEINNGINSLSIATGEPSKTSHLKRSITYCVPGHHKTSFTKVASLPTNSKDGHKLVSSNNNVTTTSGTTILTVSNPNSASTSHSRILNLPDQEVYEDYSSMESIQPISLADTPSYITIEPPTPVVTPPSGSNENSVEINSKVLENKLLNTLPATKTSLQSTAGIDENNQGLSNGGIEYEDINDISILSVSTVPVNKLFSTNELSNEPLSNTISMNDQQQHHHHDNDLSIINTNLTSPTSNSLKKLSPNSYANLNSILKQQQNTNNTIRFEIAIVRIPWLNLHGVQFRRISGNLWKYKKICTTILKDLKL</sequence>
<evidence type="ECO:0000256" key="9">
    <source>
        <dbReference type="ARBA" id="ARBA00048679"/>
    </source>
</evidence>
<dbReference type="OrthoDB" id="193931at2759"/>
<comment type="catalytic activity">
    <reaction evidence="8">
        <text>L-threonyl-[protein] + ATP = O-phospho-L-threonyl-[protein] + ADP + H(+)</text>
        <dbReference type="Rhea" id="RHEA:46608"/>
        <dbReference type="Rhea" id="RHEA-COMP:11060"/>
        <dbReference type="Rhea" id="RHEA-COMP:11605"/>
        <dbReference type="ChEBI" id="CHEBI:15378"/>
        <dbReference type="ChEBI" id="CHEBI:30013"/>
        <dbReference type="ChEBI" id="CHEBI:30616"/>
        <dbReference type="ChEBI" id="CHEBI:61977"/>
        <dbReference type="ChEBI" id="CHEBI:456216"/>
        <dbReference type="EC" id="2.7.11.1"/>
    </reaction>
</comment>
<feature type="compositionally biased region" description="Low complexity" evidence="11">
    <location>
        <begin position="709"/>
        <end position="729"/>
    </location>
</feature>
<feature type="compositionally biased region" description="Low complexity" evidence="11">
    <location>
        <begin position="1362"/>
        <end position="1379"/>
    </location>
</feature>
<feature type="compositionally biased region" description="Low complexity" evidence="11">
    <location>
        <begin position="664"/>
        <end position="681"/>
    </location>
</feature>
<dbReference type="STRING" id="1754191.A0A1Y1V4N0"/>
<dbReference type="GO" id="GO:0106310">
    <property type="term" value="F:protein serine kinase activity"/>
    <property type="evidence" value="ECO:0007669"/>
    <property type="project" value="RHEA"/>
</dbReference>
<evidence type="ECO:0000259" key="12">
    <source>
        <dbReference type="PROSITE" id="PS50011"/>
    </source>
</evidence>
<keyword evidence="6 14" id="KW-0418">Kinase</keyword>
<dbReference type="GO" id="GO:0005737">
    <property type="term" value="C:cytoplasm"/>
    <property type="evidence" value="ECO:0007669"/>
    <property type="project" value="TreeGrafter"/>
</dbReference>
<feature type="domain" description="KA1" evidence="13">
    <location>
        <begin position="1775"/>
        <end position="1824"/>
    </location>
</feature>
<comment type="similarity">
    <text evidence="1">Belongs to the protein kinase superfamily. CAMK Ser/Thr protein kinase family. NIM1 subfamily.</text>
</comment>
<dbReference type="PANTHER" id="PTHR24346:SF82">
    <property type="entry name" value="KP78A-RELATED"/>
    <property type="match status" value="1"/>
</dbReference>
<keyword evidence="15" id="KW-1185">Reference proteome</keyword>
<dbReference type="EMBL" id="MCFH01000032">
    <property type="protein sequence ID" value="ORX47081.1"/>
    <property type="molecule type" value="Genomic_DNA"/>
</dbReference>
<dbReference type="GO" id="GO:0005524">
    <property type="term" value="F:ATP binding"/>
    <property type="evidence" value="ECO:0007669"/>
    <property type="project" value="UniProtKB-UniRule"/>
</dbReference>